<dbReference type="PROSITE" id="PS50883">
    <property type="entry name" value="EAL"/>
    <property type="match status" value="1"/>
</dbReference>
<dbReference type="Gene3D" id="3.30.70.270">
    <property type="match status" value="1"/>
</dbReference>
<dbReference type="Proteomes" id="UP000532373">
    <property type="component" value="Unassembled WGS sequence"/>
</dbReference>
<dbReference type="Gene3D" id="3.20.20.450">
    <property type="entry name" value="EAL domain"/>
    <property type="match status" value="1"/>
</dbReference>
<dbReference type="SUPFAM" id="SSF55073">
    <property type="entry name" value="Nucleotide cyclase"/>
    <property type="match status" value="1"/>
</dbReference>
<sequence>METSQRGWVEPGSEHRQLAHGLMHKTKASYVAALILIGSLATASFFLLSSVISANIQKTALIELGARQQLLSQRILLTATEAYTADAQWLRTQARQNLEAALKAFLANEKLLREGSPDVRSPLHQMALSEDAQKLFDEAPGQIDASTRILTHTVNSFLDLLPASVSAPMPDDAAAHFSALRLYVAEKVRREYETLTRLFSSEAAEKGAAVEKIHLTVFVLTLLLLLAEAVLIFRPLVRRVVSCTSELLKARDQMNFAANHDALTGLYNRAFLNDYMETALATAKRKGEMMAVIHLDLDHFKTINDTMGHAAGDAVLIETAMRLVTNVRDSDVCVRLGGDEFTVILNDVGSESDAIDVVARIVTGIKQPLEFAGTSLEPSASAGIALFRDGNGTVSELIVNADLALYLAKAEGRGGYQLFATTLRDKFEEKANLERELRDAVASEAFAVHFQPQVSLQGGKVIGIEALVRWEARGRNVAPGEFLPVAEKAGLMPAIGRIVFAKAIRTGAEWHRAGIDFGRLSLNVSAQELREADFAGHLLDLLKLEGLPTRLLALEIVESVMLDDENSGIGLTLKRLRKAGIRLELDDFGTGYASLSHISANEVDRLKIDRRFVSDIHKNPANSKIVKAIIELARGLGISIVAEGAETDVELSWLHDLGCPAVQGYGIAFPMPSSQAEAWLTTHSAGSQRTDASHVA</sequence>
<dbReference type="InterPro" id="IPR052155">
    <property type="entry name" value="Biofilm_reg_signaling"/>
</dbReference>
<dbReference type="GO" id="GO:0003824">
    <property type="term" value="F:catalytic activity"/>
    <property type="evidence" value="ECO:0007669"/>
    <property type="project" value="UniProtKB-ARBA"/>
</dbReference>
<dbReference type="EMBL" id="JACHGI010000011">
    <property type="protein sequence ID" value="MBB6468717.1"/>
    <property type="molecule type" value="Genomic_DNA"/>
</dbReference>
<dbReference type="Pfam" id="PF00990">
    <property type="entry name" value="GGDEF"/>
    <property type="match status" value="1"/>
</dbReference>
<dbReference type="PANTHER" id="PTHR44757:SF2">
    <property type="entry name" value="BIOFILM ARCHITECTURE MAINTENANCE PROTEIN MBAA"/>
    <property type="match status" value="1"/>
</dbReference>
<dbReference type="InterPro" id="IPR000160">
    <property type="entry name" value="GGDEF_dom"/>
</dbReference>
<dbReference type="CDD" id="cd01948">
    <property type="entry name" value="EAL"/>
    <property type="match status" value="1"/>
</dbReference>
<dbReference type="RefSeq" id="WP_184771469.1">
    <property type="nucleotide sequence ID" value="NZ_JACHGI010000011.1"/>
</dbReference>
<dbReference type="PROSITE" id="PS50887">
    <property type="entry name" value="GGDEF"/>
    <property type="match status" value="1"/>
</dbReference>
<gene>
    <name evidence="4" type="ORF">HNQ96_004601</name>
</gene>
<dbReference type="SUPFAM" id="SSF141868">
    <property type="entry name" value="EAL domain-like"/>
    <property type="match status" value="1"/>
</dbReference>
<dbReference type="CDD" id="cd01949">
    <property type="entry name" value="GGDEF"/>
    <property type="match status" value="1"/>
</dbReference>
<dbReference type="InterPro" id="IPR001633">
    <property type="entry name" value="EAL_dom"/>
</dbReference>
<keyword evidence="1" id="KW-1133">Transmembrane helix</keyword>
<dbReference type="NCBIfam" id="TIGR00254">
    <property type="entry name" value="GGDEF"/>
    <property type="match status" value="1"/>
</dbReference>
<protein>
    <submittedName>
        <fullName evidence="4">Diguanylate cyclase (GGDEF)-like protein</fullName>
    </submittedName>
</protein>
<keyword evidence="1" id="KW-0812">Transmembrane</keyword>
<dbReference type="PANTHER" id="PTHR44757">
    <property type="entry name" value="DIGUANYLATE CYCLASE DGCP"/>
    <property type="match status" value="1"/>
</dbReference>
<evidence type="ECO:0000259" key="3">
    <source>
        <dbReference type="PROSITE" id="PS50887"/>
    </source>
</evidence>
<dbReference type="Pfam" id="PF00563">
    <property type="entry name" value="EAL"/>
    <property type="match status" value="1"/>
</dbReference>
<evidence type="ECO:0000256" key="1">
    <source>
        <dbReference type="SAM" id="Phobius"/>
    </source>
</evidence>
<feature type="domain" description="GGDEF" evidence="3">
    <location>
        <begin position="288"/>
        <end position="421"/>
    </location>
</feature>
<dbReference type="SMART" id="SM00267">
    <property type="entry name" value="GGDEF"/>
    <property type="match status" value="1"/>
</dbReference>
<reference evidence="4 5" key="1">
    <citation type="submission" date="2020-08" db="EMBL/GenBank/DDBJ databases">
        <title>Genomic Encyclopedia of Type Strains, Phase IV (KMG-IV): sequencing the most valuable type-strain genomes for metagenomic binning, comparative biology and taxonomic classification.</title>
        <authorList>
            <person name="Goeker M."/>
        </authorList>
    </citation>
    <scope>NUCLEOTIDE SEQUENCE [LARGE SCALE GENOMIC DNA]</scope>
    <source>
        <strain evidence="4 5">DSM 17454</strain>
    </source>
</reference>
<dbReference type="InterPro" id="IPR043128">
    <property type="entry name" value="Rev_trsase/Diguanyl_cyclase"/>
</dbReference>
<feature type="domain" description="EAL" evidence="2">
    <location>
        <begin position="430"/>
        <end position="684"/>
    </location>
</feature>
<feature type="transmembrane region" description="Helical" evidence="1">
    <location>
        <begin position="28"/>
        <end position="48"/>
    </location>
</feature>
<evidence type="ECO:0000259" key="2">
    <source>
        <dbReference type="PROSITE" id="PS50883"/>
    </source>
</evidence>
<keyword evidence="1" id="KW-0472">Membrane</keyword>
<name>A0A8E1WKD0_9HYPH</name>
<comment type="caution">
    <text evidence="4">The sequence shown here is derived from an EMBL/GenBank/DDBJ whole genome shotgun (WGS) entry which is preliminary data.</text>
</comment>
<feature type="transmembrane region" description="Helical" evidence="1">
    <location>
        <begin position="215"/>
        <end position="237"/>
    </location>
</feature>
<dbReference type="AlphaFoldDB" id="A0A8E1WKD0"/>
<proteinExistence type="predicted"/>
<dbReference type="SMART" id="SM00052">
    <property type="entry name" value="EAL"/>
    <property type="match status" value="1"/>
</dbReference>
<dbReference type="InterPro" id="IPR029787">
    <property type="entry name" value="Nucleotide_cyclase"/>
</dbReference>
<evidence type="ECO:0000313" key="5">
    <source>
        <dbReference type="Proteomes" id="UP000532373"/>
    </source>
</evidence>
<dbReference type="FunFam" id="3.30.70.270:FF:000001">
    <property type="entry name" value="Diguanylate cyclase domain protein"/>
    <property type="match status" value="1"/>
</dbReference>
<organism evidence="4 5">
    <name type="scientific">Aminobacter carboxidus</name>
    <dbReference type="NCBI Taxonomy" id="376165"/>
    <lineage>
        <taxon>Bacteria</taxon>
        <taxon>Pseudomonadati</taxon>
        <taxon>Pseudomonadota</taxon>
        <taxon>Alphaproteobacteria</taxon>
        <taxon>Hyphomicrobiales</taxon>
        <taxon>Phyllobacteriaceae</taxon>
        <taxon>Aminobacter</taxon>
    </lineage>
</organism>
<evidence type="ECO:0000313" key="4">
    <source>
        <dbReference type="EMBL" id="MBB6468717.1"/>
    </source>
</evidence>
<accession>A0A8E1WKD0</accession>
<dbReference type="InterPro" id="IPR035919">
    <property type="entry name" value="EAL_sf"/>
</dbReference>